<proteinExistence type="predicted"/>
<dbReference type="RefSeq" id="WP_093318494.1">
    <property type="nucleotide sequence ID" value="NZ_FOAF01000001.1"/>
</dbReference>
<name>A0A1H7ILH2_OLID1</name>
<feature type="domain" description="Spermatogenesis-associated protein 20-like TRX" evidence="1">
    <location>
        <begin position="3"/>
        <end position="156"/>
    </location>
</feature>
<protein>
    <recommendedName>
        <fullName evidence="1">Spermatogenesis-associated protein 20-like TRX domain-containing protein</fullName>
    </recommendedName>
</protein>
<dbReference type="SUPFAM" id="SSF52833">
    <property type="entry name" value="Thioredoxin-like"/>
    <property type="match status" value="1"/>
</dbReference>
<dbReference type="Gene3D" id="3.40.30.10">
    <property type="entry name" value="Glutaredoxin"/>
    <property type="match status" value="1"/>
</dbReference>
<evidence type="ECO:0000313" key="2">
    <source>
        <dbReference type="EMBL" id="SEK63329.1"/>
    </source>
</evidence>
<dbReference type="InterPro" id="IPR004879">
    <property type="entry name" value="Ssp411-like_TRX"/>
</dbReference>
<keyword evidence="3" id="KW-1185">Reference proteome</keyword>
<dbReference type="PANTHER" id="PTHR42899:SF1">
    <property type="entry name" value="SPERMATOGENESIS-ASSOCIATED PROTEIN 20"/>
    <property type="match status" value="1"/>
</dbReference>
<dbReference type="EMBL" id="FOAF01000001">
    <property type="protein sequence ID" value="SEK63329.1"/>
    <property type="molecule type" value="Genomic_DNA"/>
</dbReference>
<dbReference type="GO" id="GO:0005975">
    <property type="term" value="P:carbohydrate metabolic process"/>
    <property type="evidence" value="ECO:0007669"/>
    <property type="project" value="InterPro"/>
</dbReference>
<evidence type="ECO:0000259" key="1">
    <source>
        <dbReference type="Pfam" id="PF03190"/>
    </source>
</evidence>
<organism evidence="2 3">
    <name type="scientific">Olivibacter domesticus</name>
    <name type="common">Pseudosphingobacterium domesticum</name>
    <dbReference type="NCBI Taxonomy" id="407022"/>
    <lineage>
        <taxon>Bacteria</taxon>
        <taxon>Pseudomonadati</taxon>
        <taxon>Bacteroidota</taxon>
        <taxon>Sphingobacteriia</taxon>
        <taxon>Sphingobacteriales</taxon>
        <taxon>Sphingobacteriaceae</taxon>
        <taxon>Olivibacter</taxon>
    </lineage>
</organism>
<dbReference type="Gene3D" id="1.50.10.20">
    <property type="match status" value="1"/>
</dbReference>
<sequence length="676" mass="77789">MANHLQHETSPYLKQHQNNPVLWYPWSGEALAKAKEENKLIIVSIGYSACHWCHVMERESFENEEVAQVMNHHFISIKVDREERPDIDQIYMTAVQLMTNSGGWPLNCICLPDGRPIYGGTYFRPNDWVNVLNQIQALWKNEPNVALTYAEKLTHGIKESEKFPISRIPDVYTKQDLLDIVKPWQNTFDKKLGGYQRSPKFPLPNNWLFFLRYGHLAKDQAILDHTHFTLKSMASGGIYDHIGGGFARYAVDAYWHVPHFEKMLYDNAQLVSLYAEAYNHKADPVYKRVVLGTLEWVSREMTSVDGAFYCALDADSEGVEGKFYTFQIEEIKEVLQEDAALFINYFSLTSSGNWEEEGTNILKTAIDADKLAEKAGFDAKEWEKYLEEIKGKLLSYRSRRVRPGLDNKILTAWNAMMLKAFVDAYRVFGDQTYLTIAQKNAIFIEENLFSPNGVLLHQPNSHLEPIEAFLDDYAFTIEAFISLYEVTFEKKWLDKAINLADYVLNNFYDDKAAAFYYTSKEVASFITRKFEIMDNVIPASNSVMIHQLHKLGLLFDKPSYIHVSAQILANVFPQIKSYGSAYSNWSIRLLEEVYGFYEIAITGENSSLLRKTIDQYYLPNKVLLGGKMENLPLLSGRITGNDLIYVCKNNTCSLPVDNLEHFKKLIFEQETKNKVP</sequence>
<dbReference type="InterPro" id="IPR036249">
    <property type="entry name" value="Thioredoxin-like_sf"/>
</dbReference>
<accession>A0A1H7ILH2</accession>
<dbReference type="Pfam" id="PF03190">
    <property type="entry name" value="Thioredox_DsbH"/>
    <property type="match status" value="1"/>
</dbReference>
<dbReference type="OrthoDB" id="9762614at2"/>
<gene>
    <name evidence="2" type="ORF">SAMN05661044_00749</name>
</gene>
<dbReference type="InterPro" id="IPR008928">
    <property type="entry name" value="6-hairpin_glycosidase_sf"/>
</dbReference>
<dbReference type="InterPro" id="IPR024705">
    <property type="entry name" value="Ssp411"/>
</dbReference>
<dbReference type="PANTHER" id="PTHR42899">
    <property type="entry name" value="SPERMATOGENESIS-ASSOCIATED PROTEIN 20"/>
    <property type="match status" value="1"/>
</dbReference>
<evidence type="ECO:0000313" key="3">
    <source>
        <dbReference type="Proteomes" id="UP000199421"/>
    </source>
</evidence>
<dbReference type="Proteomes" id="UP000199421">
    <property type="component" value="Unassembled WGS sequence"/>
</dbReference>
<dbReference type="STRING" id="407022.SAMN05661044_00749"/>
<dbReference type="SUPFAM" id="SSF48208">
    <property type="entry name" value="Six-hairpin glycosidases"/>
    <property type="match status" value="1"/>
</dbReference>
<dbReference type="AlphaFoldDB" id="A0A1H7ILH2"/>
<reference evidence="3" key="1">
    <citation type="submission" date="2016-10" db="EMBL/GenBank/DDBJ databases">
        <authorList>
            <person name="Varghese N."/>
            <person name="Submissions S."/>
        </authorList>
    </citation>
    <scope>NUCLEOTIDE SEQUENCE [LARGE SCALE GENOMIC DNA]</scope>
    <source>
        <strain evidence="3">DSM 18733</strain>
    </source>
</reference>
<dbReference type="PIRSF" id="PIRSF006402">
    <property type="entry name" value="UCP006402_thioredoxin"/>
    <property type="match status" value="1"/>
</dbReference>
<dbReference type="CDD" id="cd02955">
    <property type="entry name" value="SSP411"/>
    <property type="match status" value="1"/>
</dbReference>